<name>A0A830ET39_9EURY</name>
<dbReference type="Gene3D" id="3.40.50.12370">
    <property type="match status" value="1"/>
</dbReference>
<keyword evidence="4" id="KW-1185">Reference proteome</keyword>
<feature type="transmembrane region" description="Helical" evidence="1">
    <location>
        <begin position="30"/>
        <end position="56"/>
    </location>
</feature>
<comment type="caution">
    <text evidence="3">The sequence shown here is derived from an EMBL/GenBank/DDBJ whole genome shotgun (WGS) entry which is preliminary data.</text>
</comment>
<feature type="transmembrane region" description="Helical" evidence="1">
    <location>
        <begin position="92"/>
        <end position="113"/>
    </location>
</feature>
<dbReference type="Proteomes" id="UP000628840">
    <property type="component" value="Unassembled WGS sequence"/>
</dbReference>
<proteinExistence type="predicted"/>
<accession>A0A830ET39</accession>
<evidence type="ECO:0000259" key="2">
    <source>
        <dbReference type="Pfam" id="PF04982"/>
    </source>
</evidence>
<dbReference type="EMBL" id="BMPF01000001">
    <property type="protein sequence ID" value="GGL26945.1"/>
    <property type="molecule type" value="Genomic_DNA"/>
</dbReference>
<keyword evidence="1" id="KW-1133">Transmembrane helix</keyword>
<gene>
    <name evidence="3" type="ORF">GCM10009037_08240</name>
</gene>
<dbReference type="AlphaFoldDB" id="A0A830ET39"/>
<evidence type="ECO:0000313" key="3">
    <source>
        <dbReference type="EMBL" id="GGL26945.1"/>
    </source>
</evidence>
<sequence>MLDGARRRLRRLRRRARALERRRSRDARHWLAETSNLTHVSVLLFVPLLIGFVTLLSNELQVLSFLLFPPLASGTYTLFADPEGRYANPWTFVGGMSLGAFCGWVAIELTALLTGPSASAGVATPGGLWEVHAWAAALAIFLAGALTWVLDLELPSAFSTALLVLLTDPGRFVSVAGITVSTSVVYVATVALSASVVAGVFAVWRHEFYERRARYLYSTTQADDHVLVPMRGETGDATAMFGARVAAAHDAGKVVLLDVVDDDAIAAAERRLLEEGETAAVEDADSVAETAEDVRERAERSAADEAAAELERCAARIETRVGVPCEVVVAVESDITVTSLLDAARDTNCDLVVTPLERDPDGTPTRFLRDLFRSDIDAIAFDSKTERTDWKRVMVPVRAAGQLAHAMVDYGQRLAGKVGTVSVCTCIGDERSRRTAESMLANLTETSDARCETRVSRASLDEFIERNESHYDLVVFGAHDYGSRFAVSQAFEWADETETDAAVVHTR</sequence>
<feature type="domain" description="HPP transmembrane region" evidence="2">
    <location>
        <begin position="43"/>
        <end position="192"/>
    </location>
</feature>
<organism evidence="3 4">
    <name type="scientific">Halarchaeum grantii</name>
    <dbReference type="NCBI Taxonomy" id="1193105"/>
    <lineage>
        <taxon>Archaea</taxon>
        <taxon>Methanobacteriati</taxon>
        <taxon>Methanobacteriota</taxon>
        <taxon>Stenosarchaea group</taxon>
        <taxon>Halobacteria</taxon>
        <taxon>Halobacteriales</taxon>
        <taxon>Halobacteriaceae</taxon>
    </lineage>
</organism>
<dbReference type="Pfam" id="PF04982">
    <property type="entry name" value="TM_HPP"/>
    <property type="match status" value="1"/>
</dbReference>
<feature type="transmembrane region" description="Helical" evidence="1">
    <location>
        <begin position="184"/>
        <end position="204"/>
    </location>
</feature>
<reference evidence="3 4" key="1">
    <citation type="journal article" date="2019" name="Int. J. Syst. Evol. Microbiol.">
        <title>The Global Catalogue of Microorganisms (GCM) 10K type strain sequencing project: providing services to taxonomists for standard genome sequencing and annotation.</title>
        <authorList>
            <consortium name="The Broad Institute Genomics Platform"/>
            <consortium name="The Broad Institute Genome Sequencing Center for Infectious Disease"/>
            <person name="Wu L."/>
            <person name="Ma J."/>
        </authorList>
    </citation>
    <scope>NUCLEOTIDE SEQUENCE [LARGE SCALE GENOMIC DNA]</scope>
    <source>
        <strain evidence="3 4">JCM 19585</strain>
    </source>
</reference>
<keyword evidence="1" id="KW-0472">Membrane</keyword>
<protein>
    <submittedName>
        <fullName evidence="3">Universal stress protein UspA</fullName>
    </submittedName>
</protein>
<evidence type="ECO:0000256" key="1">
    <source>
        <dbReference type="SAM" id="Phobius"/>
    </source>
</evidence>
<dbReference type="InterPro" id="IPR058581">
    <property type="entry name" value="TM_HPP"/>
</dbReference>
<evidence type="ECO:0000313" key="4">
    <source>
        <dbReference type="Proteomes" id="UP000628840"/>
    </source>
</evidence>
<dbReference type="RefSeq" id="WP_188879399.1">
    <property type="nucleotide sequence ID" value="NZ_BMPF01000001.1"/>
</dbReference>
<feature type="transmembrane region" description="Helical" evidence="1">
    <location>
        <begin position="133"/>
        <end position="150"/>
    </location>
</feature>
<keyword evidence="1" id="KW-0812">Transmembrane</keyword>
<dbReference type="OrthoDB" id="213658at2157"/>